<dbReference type="PANTHER" id="PTHR10491">
    <property type="entry name" value="DTDP-4-DEHYDRORHAMNOSE REDUCTASE"/>
    <property type="match status" value="1"/>
</dbReference>
<keyword evidence="9" id="KW-1185">Reference proteome</keyword>
<dbReference type="Proteomes" id="UP000245391">
    <property type="component" value="Unassembled WGS sequence"/>
</dbReference>
<feature type="domain" description="RmlD-like substrate binding" evidence="7">
    <location>
        <begin position="3"/>
        <end position="294"/>
    </location>
</feature>
<dbReference type="InterPro" id="IPR029903">
    <property type="entry name" value="RmlD-like-bd"/>
</dbReference>
<sequence length="305" mass="33859">MKTILTTGSNGLLGQKITEKILAEGRVKLIATSKGKNRYPIKSGYEYAEMDILNPNLVKKVVEKYKPDSIIHTAAMTNVDTAEADKELCHQLNVDAVQTLISLCEEKNIQLIHLSTDFVFDGADGPYKEEDAVNPLSYYGESKVLAEELLKNSKANWAILRTILVYGITNDMSRSNIVLWAKGALEKASPINVVNDQWRMPTLAEDLAEACILAVEKNAKGIYNVSGKDYMSIADLVRKVADYWGLDQSIITEISSESLNQTAKRPVRTGFVLDKTINDLGYAPHSFEEGLKIVDAQMKKVQSKK</sequence>
<accession>A0A317EZA0</accession>
<evidence type="ECO:0000256" key="3">
    <source>
        <dbReference type="ARBA" id="ARBA00012929"/>
    </source>
</evidence>
<dbReference type="AlphaFoldDB" id="A0A317EZA0"/>
<protein>
    <recommendedName>
        <fullName evidence="4 6">dTDP-4-dehydrorhamnose reductase</fullName>
        <ecNumber evidence="3 6">1.1.1.133</ecNumber>
    </recommendedName>
</protein>
<comment type="pathway">
    <text evidence="1 6">Carbohydrate biosynthesis; dTDP-L-rhamnose biosynthesis.</text>
</comment>
<evidence type="ECO:0000259" key="7">
    <source>
        <dbReference type="Pfam" id="PF04321"/>
    </source>
</evidence>
<name>A0A317EZA0_9SPHI</name>
<reference evidence="9" key="1">
    <citation type="submission" date="2018-05" db="EMBL/GenBank/DDBJ databases">
        <title>Pedobacter paludis sp. nov., isolated from wetland soil.</title>
        <authorList>
            <person name="Zhang Y."/>
        </authorList>
    </citation>
    <scope>NUCLEOTIDE SEQUENCE [LARGE SCALE GENOMIC DNA]</scope>
    <source>
        <strain evidence="9">R-8</strain>
    </source>
</reference>
<evidence type="ECO:0000256" key="6">
    <source>
        <dbReference type="RuleBase" id="RU364082"/>
    </source>
</evidence>
<dbReference type="GO" id="GO:0008831">
    <property type="term" value="F:dTDP-4-dehydrorhamnose reductase activity"/>
    <property type="evidence" value="ECO:0007669"/>
    <property type="project" value="UniProtKB-EC"/>
</dbReference>
<comment type="caution">
    <text evidence="8">The sequence shown here is derived from an EMBL/GenBank/DDBJ whole genome shotgun (WGS) entry which is preliminary data.</text>
</comment>
<evidence type="ECO:0000313" key="8">
    <source>
        <dbReference type="EMBL" id="PWS30536.1"/>
    </source>
</evidence>
<dbReference type="RefSeq" id="WP_109931156.1">
    <property type="nucleotide sequence ID" value="NZ_QGNY01000006.1"/>
</dbReference>
<dbReference type="Pfam" id="PF04321">
    <property type="entry name" value="RmlD_sub_bind"/>
    <property type="match status" value="1"/>
</dbReference>
<comment type="similarity">
    <text evidence="2 6">Belongs to the dTDP-4-dehydrorhamnose reductase family.</text>
</comment>
<evidence type="ECO:0000313" key="9">
    <source>
        <dbReference type="Proteomes" id="UP000245391"/>
    </source>
</evidence>
<dbReference type="UniPathway" id="UPA00124"/>
<evidence type="ECO:0000256" key="4">
    <source>
        <dbReference type="ARBA" id="ARBA00017099"/>
    </source>
</evidence>
<dbReference type="GO" id="GO:0019305">
    <property type="term" value="P:dTDP-rhamnose biosynthetic process"/>
    <property type="evidence" value="ECO:0007669"/>
    <property type="project" value="UniProtKB-UniPathway"/>
</dbReference>
<comment type="catalytic activity">
    <reaction evidence="5">
        <text>dTDP-beta-L-rhamnose + NADP(+) = dTDP-4-dehydro-beta-L-rhamnose + NADPH + H(+)</text>
        <dbReference type="Rhea" id="RHEA:21796"/>
        <dbReference type="ChEBI" id="CHEBI:15378"/>
        <dbReference type="ChEBI" id="CHEBI:57510"/>
        <dbReference type="ChEBI" id="CHEBI:57783"/>
        <dbReference type="ChEBI" id="CHEBI:58349"/>
        <dbReference type="ChEBI" id="CHEBI:62830"/>
        <dbReference type="EC" id="1.1.1.133"/>
    </reaction>
</comment>
<evidence type="ECO:0000256" key="5">
    <source>
        <dbReference type="ARBA" id="ARBA00048200"/>
    </source>
</evidence>
<dbReference type="PANTHER" id="PTHR10491:SF4">
    <property type="entry name" value="METHIONINE ADENOSYLTRANSFERASE 2 SUBUNIT BETA"/>
    <property type="match status" value="1"/>
</dbReference>
<evidence type="ECO:0000256" key="1">
    <source>
        <dbReference type="ARBA" id="ARBA00004781"/>
    </source>
</evidence>
<keyword evidence="6" id="KW-0521">NADP</keyword>
<dbReference type="InterPro" id="IPR005913">
    <property type="entry name" value="dTDP_dehydrorham_reduct"/>
</dbReference>
<dbReference type="EC" id="1.1.1.133" evidence="3 6"/>
<dbReference type="CDD" id="cd05254">
    <property type="entry name" value="dTDP_HR_like_SDR_e"/>
    <property type="match status" value="1"/>
</dbReference>
<dbReference type="Gene3D" id="3.40.50.720">
    <property type="entry name" value="NAD(P)-binding Rossmann-like Domain"/>
    <property type="match status" value="1"/>
</dbReference>
<organism evidence="8 9">
    <name type="scientific">Pedobacter paludis</name>
    <dbReference type="NCBI Taxonomy" id="2203212"/>
    <lineage>
        <taxon>Bacteria</taxon>
        <taxon>Pseudomonadati</taxon>
        <taxon>Bacteroidota</taxon>
        <taxon>Sphingobacteriia</taxon>
        <taxon>Sphingobacteriales</taxon>
        <taxon>Sphingobacteriaceae</taxon>
        <taxon>Pedobacter</taxon>
    </lineage>
</organism>
<keyword evidence="6" id="KW-0560">Oxidoreductase</keyword>
<dbReference type="EMBL" id="QGNY01000006">
    <property type="protein sequence ID" value="PWS30536.1"/>
    <property type="molecule type" value="Genomic_DNA"/>
</dbReference>
<proteinExistence type="inferred from homology"/>
<dbReference type="OrthoDB" id="9803892at2"/>
<gene>
    <name evidence="8" type="ORF">DF947_16485</name>
</gene>
<comment type="function">
    <text evidence="6">Catalyzes the reduction of dTDP-6-deoxy-L-lyxo-4-hexulose to yield dTDP-L-rhamnose.</text>
</comment>
<evidence type="ECO:0000256" key="2">
    <source>
        <dbReference type="ARBA" id="ARBA00010944"/>
    </source>
</evidence>
<dbReference type="InterPro" id="IPR036291">
    <property type="entry name" value="NAD(P)-bd_dom_sf"/>
</dbReference>
<dbReference type="SUPFAM" id="SSF51735">
    <property type="entry name" value="NAD(P)-binding Rossmann-fold domains"/>
    <property type="match status" value="1"/>
</dbReference>